<dbReference type="EMBL" id="JACEIK010001300">
    <property type="protein sequence ID" value="MCD7468134.1"/>
    <property type="molecule type" value="Genomic_DNA"/>
</dbReference>
<accession>A0ABS8T9N9</accession>
<sequence length="157" mass="17987">MFWTEKRPCEDQSPINGDVVFGERDLDQLEGPYNSALVVYFCIGNCNAKHMMVLKFSTPVWISQIKEELKVSHNMDIVSSAGGPMSKANRLEKLECTLQSEAGERLPRMVQMEKGWYKTLRAYYGSDEWNVAKSKAEELVQTILFQGYPKREASPRK</sequence>
<evidence type="ECO:0000313" key="1">
    <source>
        <dbReference type="EMBL" id="MCD7468134.1"/>
    </source>
</evidence>
<proteinExistence type="predicted"/>
<name>A0ABS8T9N9_DATST</name>
<comment type="caution">
    <text evidence="1">The sequence shown here is derived from an EMBL/GenBank/DDBJ whole genome shotgun (WGS) entry which is preliminary data.</text>
</comment>
<dbReference type="Proteomes" id="UP000823775">
    <property type="component" value="Unassembled WGS sequence"/>
</dbReference>
<reference evidence="1 2" key="1">
    <citation type="journal article" date="2021" name="BMC Genomics">
        <title>Datura genome reveals duplications of psychoactive alkaloid biosynthetic genes and high mutation rate following tissue culture.</title>
        <authorList>
            <person name="Rajewski A."/>
            <person name="Carter-House D."/>
            <person name="Stajich J."/>
            <person name="Litt A."/>
        </authorList>
    </citation>
    <scope>NUCLEOTIDE SEQUENCE [LARGE SCALE GENOMIC DNA]</scope>
    <source>
        <strain evidence="1">AR-01</strain>
    </source>
</reference>
<gene>
    <name evidence="1" type="ORF">HAX54_006067</name>
</gene>
<organism evidence="1 2">
    <name type="scientific">Datura stramonium</name>
    <name type="common">Jimsonweed</name>
    <name type="synonym">Common thornapple</name>
    <dbReference type="NCBI Taxonomy" id="4076"/>
    <lineage>
        <taxon>Eukaryota</taxon>
        <taxon>Viridiplantae</taxon>
        <taxon>Streptophyta</taxon>
        <taxon>Embryophyta</taxon>
        <taxon>Tracheophyta</taxon>
        <taxon>Spermatophyta</taxon>
        <taxon>Magnoliopsida</taxon>
        <taxon>eudicotyledons</taxon>
        <taxon>Gunneridae</taxon>
        <taxon>Pentapetalae</taxon>
        <taxon>asterids</taxon>
        <taxon>lamiids</taxon>
        <taxon>Solanales</taxon>
        <taxon>Solanaceae</taxon>
        <taxon>Solanoideae</taxon>
        <taxon>Datureae</taxon>
        <taxon>Datura</taxon>
    </lineage>
</organism>
<protein>
    <submittedName>
        <fullName evidence="1">Uncharacterized protein</fullName>
    </submittedName>
</protein>
<keyword evidence="2" id="KW-1185">Reference proteome</keyword>
<evidence type="ECO:0000313" key="2">
    <source>
        <dbReference type="Proteomes" id="UP000823775"/>
    </source>
</evidence>